<sequence>MAIALCVRECKAEDKNNSLNGSQGKEIHFDHFQEDDIHVHLESLLLALVEKMNYGHCYALLFDEVYESVLNEYFFHQIHRAARYIVKIAQDEDTFSPRPALKCILEDIRRVGCGGYVLLMANGIQLERLLRFGDKTRILDTRARYIIMHNYRLFIPQLNYIWKRIVDVLFVRPLRRKNFNWKQQNRSNLPPVYELSTVPFPMPINGVFFSKIVNFWQAGKFRLANSTFFANKTNDLRHQSMHVVVLEHTPAVFKLETRDGMSSSAVARNESDNENNSSAPSSPPKSFYYGLEIELLKAISKAMRFDMVFYETFDADVERWGTLQDNETLTGLLREMYEGRADFALADLHHTEYNLGFMDLSIPYNTECLTFLTPEALSDNSWKTLILPFNREMWAGVLISLFSVGFVFYAFSNTLTLIHHHERGYQPEQDLVQRHYKRKHRKPNTWSRFRKNRSGVVFKSKVIHGLTRLLRKTHRHKKSSRKGTHYYSASSLKKLQMIPFKRKPEPWHDPLPAYDIFDTFSGCIMYTYSMLLLVSLPRLPNGWPLRVLTGWYWVYCVLVVVAYRASFTAILANPIPRLTIDTLQDLAESSVRCGAWGEQNKLFFQMAQDPYSQAIGAKLEHAPNPNEAVDKVSEGMYAYYENIYLLRQLRSTRKSEKARQTLHIMQECAVHMPISIGLEKNSPLKYQVDRHVRALIEGGLTRKWLSDAIERFQSNVELPPQEATIDLKKMYAGFVALCLGYVLALFAFLGEKLYWTYYIETNPAFDKYLHGIMFRKRV</sequence>
<keyword evidence="17" id="KW-1185">Reference proteome</keyword>
<evidence type="ECO:0000256" key="11">
    <source>
        <dbReference type="ARBA" id="ARBA00023286"/>
    </source>
</evidence>
<dbReference type="InterPro" id="IPR001320">
    <property type="entry name" value="Iontro_rcpt_C"/>
</dbReference>
<keyword evidence="8 14" id="KW-0472">Membrane</keyword>
<keyword evidence="12" id="KW-0407">Ion channel</keyword>
<name>A0A182MDX7_9DIPT</name>
<organism evidence="16 17">
    <name type="scientific">Anopheles culicifacies</name>
    <dbReference type="NCBI Taxonomy" id="139723"/>
    <lineage>
        <taxon>Eukaryota</taxon>
        <taxon>Metazoa</taxon>
        <taxon>Ecdysozoa</taxon>
        <taxon>Arthropoda</taxon>
        <taxon>Hexapoda</taxon>
        <taxon>Insecta</taxon>
        <taxon>Pterygota</taxon>
        <taxon>Neoptera</taxon>
        <taxon>Endopterygota</taxon>
        <taxon>Diptera</taxon>
        <taxon>Nematocera</taxon>
        <taxon>Culicoidea</taxon>
        <taxon>Culicidae</taxon>
        <taxon>Anophelinae</taxon>
        <taxon>Anopheles</taxon>
        <taxon>culicifacies species complex</taxon>
    </lineage>
</organism>
<dbReference type="SUPFAM" id="SSF53850">
    <property type="entry name" value="Periplasmic binding protein-like II"/>
    <property type="match status" value="1"/>
</dbReference>
<comment type="subcellular location">
    <subcellularLocation>
        <location evidence="1">Cell membrane</location>
        <topology evidence="1">Multi-pass membrane protein</topology>
    </subcellularLocation>
</comment>
<dbReference type="STRING" id="139723.A0A182MDX7"/>
<evidence type="ECO:0000256" key="10">
    <source>
        <dbReference type="ARBA" id="ARBA00023180"/>
    </source>
</evidence>
<dbReference type="Proteomes" id="UP000075883">
    <property type="component" value="Unassembled WGS sequence"/>
</dbReference>
<dbReference type="Gene3D" id="3.40.190.10">
    <property type="entry name" value="Periplasmic binding protein-like II"/>
    <property type="match status" value="1"/>
</dbReference>
<keyword evidence="11" id="KW-1071">Ligand-gated ion channel</keyword>
<keyword evidence="9" id="KW-0675">Receptor</keyword>
<evidence type="ECO:0000256" key="12">
    <source>
        <dbReference type="ARBA" id="ARBA00023303"/>
    </source>
</evidence>
<keyword evidence="4" id="KW-1003">Cell membrane</keyword>
<dbReference type="SMART" id="SM00918">
    <property type="entry name" value="Lig_chan-Glu_bd"/>
    <property type="match status" value="1"/>
</dbReference>
<feature type="domain" description="Ionotropic glutamate receptor L-glutamate and glycine-binding" evidence="15">
    <location>
        <begin position="280"/>
        <end position="338"/>
    </location>
</feature>
<dbReference type="GO" id="GO:0015276">
    <property type="term" value="F:ligand-gated monoatomic ion channel activity"/>
    <property type="evidence" value="ECO:0007669"/>
    <property type="project" value="InterPro"/>
</dbReference>
<evidence type="ECO:0000256" key="13">
    <source>
        <dbReference type="SAM" id="MobiDB-lite"/>
    </source>
</evidence>
<feature type="transmembrane region" description="Helical" evidence="14">
    <location>
        <begin position="393"/>
        <end position="411"/>
    </location>
</feature>
<evidence type="ECO:0000256" key="1">
    <source>
        <dbReference type="ARBA" id="ARBA00004651"/>
    </source>
</evidence>
<evidence type="ECO:0000313" key="16">
    <source>
        <dbReference type="EnsemblMetazoa" id="ACUA015898-PA"/>
    </source>
</evidence>
<keyword evidence="3" id="KW-0813">Transport</keyword>
<reference evidence="16" key="2">
    <citation type="submission" date="2020-05" db="UniProtKB">
        <authorList>
            <consortium name="EnsemblMetazoa"/>
        </authorList>
    </citation>
    <scope>IDENTIFICATION</scope>
    <source>
        <strain evidence="16">A-37</strain>
    </source>
</reference>
<evidence type="ECO:0000256" key="3">
    <source>
        <dbReference type="ARBA" id="ARBA00022448"/>
    </source>
</evidence>
<dbReference type="EMBL" id="AXCM01001403">
    <property type="status" value="NOT_ANNOTATED_CDS"/>
    <property type="molecule type" value="Genomic_DNA"/>
</dbReference>
<dbReference type="Pfam" id="PF10613">
    <property type="entry name" value="Lig_chan-Glu_bd"/>
    <property type="match status" value="1"/>
</dbReference>
<evidence type="ECO:0000256" key="8">
    <source>
        <dbReference type="ARBA" id="ARBA00023136"/>
    </source>
</evidence>
<accession>A0A182MDX7</accession>
<evidence type="ECO:0000256" key="2">
    <source>
        <dbReference type="ARBA" id="ARBA00008685"/>
    </source>
</evidence>
<dbReference type="Gene3D" id="1.10.287.70">
    <property type="match status" value="1"/>
</dbReference>
<keyword evidence="10" id="KW-0325">Glycoprotein</keyword>
<evidence type="ECO:0000256" key="5">
    <source>
        <dbReference type="ARBA" id="ARBA00022692"/>
    </source>
</evidence>
<evidence type="ECO:0000256" key="7">
    <source>
        <dbReference type="ARBA" id="ARBA00023065"/>
    </source>
</evidence>
<feature type="transmembrane region" description="Helical" evidence="14">
    <location>
        <begin position="511"/>
        <end position="531"/>
    </location>
</feature>
<dbReference type="GO" id="GO:0005886">
    <property type="term" value="C:plasma membrane"/>
    <property type="evidence" value="ECO:0007669"/>
    <property type="project" value="UniProtKB-SubCell"/>
</dbReference>
<feature type="transmembrane region" description="Helical" evidence="14">
    <location>
        <begin position="730"/>
        <end position="749"/>
    </location>
</feature>
<dbReference type="InterPro" id="IPR052192">
    <property type="entry name" value="Insect_Ionotropic_Sensory_Rcpt"/>
</dbReference>
<dbReference type="PANTHER" id="PTHR42643">
    <property type="entry name" value="IONOTROPIC RECEPTOR 20A-RELATED"/>
    <property type="match status" value="1"/>
</dbReference>
<evidence type="ECO:0000256" key="6">
    <source>
        <dbReference type="ARBA" id="ARBA00022989"/>
    </source>
</evidence>
<dbReference type="VEuPathDB" id="VectorBase:ACUA015898"/>
<evidence type="ECO:0000256" key="9">
    <source>
        <dbReference type="ARBA" id="ARBA00023170"/>
    </source>
</evidence>
<feature type="transmembrane region" description="Helical" evidence="14">
    <location>
        <begin position="551"/>
        <end position="572"/>
    </location>
</feature>
<keyword evidence="7" id="KW-0406">Ion transport</keyword>
<reference evidence="17" key="1">
    <citation type="submission" date="2013-09" db="EMBL/GenBank/DDBJ databases">
        <title>The Genome Sequence of Anopheles culicifacies species A.</title>
        <authorList>
            <consortium name="The Broad Institute Genomics Platform"/>
            <person name="Neafsey D.E."/>
            <person name="Besansky N."/>
            <person name="Howell P."/>
            <person name="Walton C."/>
            <person name="Young S.K."/>
            <person name="Zeng Q."/>
            <person name="Gargeya S."/>
            <person name="Fitzgerald M."/>
            <person name="Haas B."/>
            <person name="Abouelleil A."/>
            <person name="Allen A.W."/>
            <person name="Alvarado L."/>
            <person name="Arachchi H.M."/>
            <person name="Berlin A.M."/>
            <person name="Chapman S.B."/>
            <person name="Gainer-Dewar J."/>
            <person name="Goldberg J."/>
            <person name="Griggs A."/>
            <person name="Gujja S."/>
            <person name="Hansen M."/>
            <person name="Howarth C."/>
            <person name="Imamovic A."/>
            <person name="Ireland A."/>
            <person name="Larimer J."/>
            <person name="McCowan C."/>
            <person name="Murphy C."/>
            <person name="Pearson M."/>
            <person name="Poon T.W."/>
            <person name="Priest M."/>
            <person name="Roberts A."/>
            <person name="Saif S."/>
            <person name="Shea T."/>
            <person name="Sisk P."/>
            <person name="Sykes S."/>
            <person name="Wortman J."/>
            <person name="Nusbaum C."/>
            <person name="Birren B."/>
        </authorList>
    </citation>
    <scope>NUCLEOTIDE SEQUENCE [LARGE SCALE GENOMIC DNA]</scope>
    <source>
        <strain evidence="17">A-37</strain>
    </source>
</reference>
<dbReference type="PANTHER" id="PTHR42643:SF35">
    <property type="entry name" value="IONOTROPIC RECEPTOR 68A, ISOFORM A"/>
    <property type="match status" value="1"/>
</dbReference>
<dbReference type="AlphaFoldDB" id="A0A182MDX7"/>
<evidence type="ECO:0000256" key="4">
    <source>
        <dbReference type="ARBA" id="ARBA00022475"/>
    </source>
</evidence>
<dbReference type="InterPro" id="IPR019594">
    <property type="entry name" value="Glu/Gly-bd"/>
</dbReference>
<evidence type="ECO:0000259" key="15">
    <source>
        <dbReference type="SMART" id="SM00918"/>
    </source>
</evidence>
<keyword evidence="6 14" id="KW-1133">Transmembrane helix</keyword>
<feature type="compositionally biased region" description="Low complexity" evidence="13">
    <location>
        <begin position="274"/>
        <end position="283"/>
    </location>
</feature>
<comment type="similarity">
    <text evidence="2">Belongs to the glutamate-gated ion channel (TC 1.A.10.1) family.</text>
</comment>
<dbReference type="Pfam" id="PF00060">
    <property type="entry name" value="Lig_chan"/>
    <property type="match status" value="1"/>
</dbReference>
<proteinExistence type="inferred from homology"/>
<keyword evidence="5 14" id="KW-0812">Transmembrane</keyword>
<protein>
    <recommendedName>
        <fullName evidence="15">Ionotropic glutamate receptor L-glutamate and glycine-binding domain-containing protein</fullName>
    </recommendedName>
</protein>
<dbReference type="EnsemblMetazoa" id="ACUA015898-RA">
    <property type="protein sequence ID" value="ACUA015898-PA"/>
    <property type="gene ID" value="ACUA015898"/>
</dbReference>
<feature type="region of interest" description="Disordered" evidence="13">
    <location>
        <begin position="264"/>
        <end position="283"/>
    </location>
</feature>
<evidence type="ECO:0000256" key="14">
    <source>
        <dbReference type="SAM" id="Phobius"/>
    </source>
</evidence>
<dbReference type="GO" id="GO:0050906">
    <property type="term" value="P:detection of stimulus involved in sensory perception"/>
    <property type="evidence" value="ECO:0007669"/>
    <property type="project" value="UniProtKB-ARBA"/>
</dbReference>
<evidence type="ECO:0000313" key="17">
    <source>
        <dbReference type="Proteomes" id="UP000075883"/>
    </source>
</evidence>